<dbReference type="OrthoDB" id="1013052at2"/>
<evidence type="ECO:0000313" key="1">
    <source>
        <dbReference type="EMBL" id="KDN56749.1"/>
    </source>
</evidence>
<name>A0A066X0P1_9FLAO</name>
<dbReference type="Proteomes" id="UP000027064">
    <property type="component" value="Unassembled WGS sequence"/>
</dbReference>
<dbReference type="STRING" id="1492738.FEM21_02520"/>
<protein>
    <recommendedName>
        <fullName evidence="3">DUF5017 domain-containing protein</fullName>
    </recommendedName>
</protein>
<dbReference type="PROSITE" id="PS51257">
    <property type="entry name" value="PROKAR_LIPOPROTEIN"/>
    <property type="match status" value="1"/>
</dbReference>
<evidence type="ECO:0008006" key="3">
    <source>
        <dbReference type="Google" id="ProtNLM"/>
    </source>
</evidence>
<dbReference type="PATRIC" id="fig|1492738.3.peg.246"/>
<keyword evidence="2" id="KW-1185">Reference proteome</keyword>
<proteinExistence type="predicted"/>
<dbReference type="AlphaFoldDB" id="A0A066X0P1"/>
<evidence type="ECO:0000313" key="2">
    <source>
        <dbReference type="Proteomes" id="UP000027064"/>
    </source>
</evidence>
<dbReference type="RefSeq" id="WP_035656855.1">
    <property type="nucleotide sequence ID" value="NZ_JNCA01000001.1"/>
</dbReference>
<accession>A0A066X0P1</accession>
<sequence>MKNLKYLLLSLSIGLLSCESELEKTYDELGNIPSPIKTDLKYTLVDADYAAIDPTSKTDDYEKYKGIPSEEDAIAKIPAIILNKLVRVEGAIAAVNFNMYRPTATITATTTYEVSDDDYASQGGNIARFKNFSTEADIVRFLKAKFPAAVKGNVIKLSYNYNVSSVATPMTKSFLLNSSLTWESTFTLSAANYTTLGQSFANFSDKAVAEKRIAIYLKSTEKPFANAGDIQSVIYVYSYVPTGGSRINEDTLLQYQYDGNEWKVIPLTTPQTLNFKFKNGVWVSNNIIKYTFVAADYTAAATGLASETTLVNQVANLTSFGNFSRTSGTTGWSDDAMLKAFNVVLKKNFPDAQVDQEFLLTVNVYRGSSTTENFTVVLDTNKNYIYLKE</sequence>
<gene>
    <name evidence="1" type="ORF">FEM21_02520</name>
</gene>
<dbReference type="eggNOG" id="ENOG502ZBRY">
    <property type="taxonomic scope" value="Bacteria"/>
</dbReference>
<comment type="caution">
    <text evidence="1">The sequence shown here is derived from an EMBL/GenBank/DDBJ whole genome shotgun (WGS) entry which is preliminary data.</text>
</comment>
<dbReference type="EMBL" id="JNCA01000001">
    <property type="protein sequence ID" value="KDN56749.1"/>
    <property type="molecule type" value="Genomic_DNA"/>
</dbReference>
<reference evidence="1 2" key="1">
    <citation type="submission" date="2014-05" db="EMBL/GenBank/DDBJ databases">
        <title>Genome Sequence of Flavobacterium sp. EM1321.</title>
        <authorList>
            <person name="Shin S.-K."/>
            <person name="Yi H."/>
        </authorList>
    </citation>
    <scope>NUCLEOTIDE SEQUENCE [LARGE SCALE GENOMIC DNA]</scope>
    <source>
        <strain evidence="1 2">EM1321</strain>
    </source>
</reference>
<organism evidence="1 2">
    <name type="scientific">Flavobacterium seoulense</name>
    <dbReference type="NCBI Taxonomy" id="1492738"/>
    <lineage>
        <taxon>Bacteria</taxon>
        <taxon>Pseudomonadati</taxon>
        <taxon>Bacteroidota</taxon>
        <taxon>Flavobacteriia</taxon>
        <taxon>Flavobacteriales</taxon>
        <taxon>Flavobacteriaceae</taxon>
        <taxon>Flavobacterium</taxon>
    </lineage>
</organism>